<dbReference type="InterPro" id="IPR029052">
    <property type="entry name" value="Metallo-depent_PP-like"/>
</dbReference>
<feature type="chain" id="PRO_5042282469" evidence="2">
    <location>
        <begin position="21"/>
        <end position="571"/>
    </location>
</feature>
<dbReference type="PANTHER" id="PTHR11575">
    <property type="entry name" value="5'-NUCLEOTIDASE-RELATED"/>
    <property type="match status" value="1"/>
</dbReference>
<protein>
    <submittedName>
        <fullName evidence="5">Bifunctional metallophosphatase/5'-nucleotidase</fullName>
    </submittedName>
</protein>
<evidence type="ECO:0000313" key="6">
    <source>
        <dbReference type="Proteomes" id="UP000032352"/>
    </source>
</evidence>
<evidence type="ECO:0000313" key="5">
    <source>
        <dbReference type="EMBL" id="WDE08060.1"/>
    </source>
</evidence>
<dbReference type="InterPro" id="IPR004843">
    <property type="entry name" value="Calcineurin-like_PHP"/>
</dbReference>
<name>A0AAE9Z8K5_9GAMM</name>
<dbReference type="KEGG" id="tvd:SG34_014865"/>
<accession>A0AAE9Z8K5</accession>
<reference evidence="5 6" key="1">
    <citation type="journal article" date="2015" name="Genome Announc.">
        <title>Draft Genome Sequences of Marine Isolates of Thalassomonas viridans and Thalassomonas actiniarum.</title>
        <authorList>
            <person name="Olonade I."/>
            <person name="van Zyl L.J."/>
            <person name="Trindade M."/>
        </authorList>
    </citation>
    <scope>NUCLEOTIDE SEQUENCE [LARGE SCALE GENOMIC DNA]</scope>
    <source>
        <strain evidence="5 6">XOM25</strain>
    </source>
</reference>
<keyword evidence="6" id="KW-1185">Reference proteome</keyword>
<dbReference type="InterPro" id="IPR036907">
    <property type="entry name" value="5'-Nucleotdase_C_sf"/>
</dbReference>
<feature type="domain" description="5'-Nucleotidase C-terminal" evidence="4">
    <location>
        <begin position="349"/>
        <end position="516"/>
    </location>
</feature>
<dbReference type="SUPFAM" id="SSF55816">
    <property type="entry name" value="5'-nucleotidase (syn. UDP-sugar hydrolase), C-terminal domain"/>
    <property type="match status" value="1"/>
</dbReference>
<evidence type="ECO:0000259" key="4">
    <source>
        <dbReference type="Pfam" id="PF02872"/>
    </source>
</evidence>
<keyword evidence="1 2" id="KW-0732">Signal</keyword>
<dbReference type="Pfam" id="PF02872">
    <property type="entry name" value="5_nucleotid_C"/>
    <property type="match status" value="1"/>
</dbReference>
<dbReference type="Gene3D" id="3.90.780.10">
    <property type="entry name" value="5'-Nucleotidase, C-terminal domain"/>
    <property type="match status" value="1"/>
</dbReference>
<dbReference type="GO" id="GO:0009166">
    <property type="term" value="P:nucleotide catabolic process"/>
    <property type="evidence" value="ECO:0007669"/>
    <property type="project" value="InterPro"/>
</dbReference>
<organism evidence="5 6">
    <name type="scientific">Thalassomonas viridans</name>
    <dbReference type="NCBI Taxonomy" id="137584"/>
    <lineage>
        <taxon>Bacteria</taxon>
        <taxon>Pseudomonadati</taxon>
        <taxon>Pseudomonadota</taxon>
        <taxon>Gammaproteobacteria</taxon>
        <taxon>Alteromonadales</taxon>
        <taxon>Colwelliaceae</taxon>
        <taxon>Thalassomonas</taxon>
    </lineage>
</organism>
<dbReference type="PROSITE" id="PS51257">
    <property type="entry name" value="PROKAR_LIPOPROTEIN"/>
    <property type="match status" value="1"/>
</dbReference>
<dbReference type="AlphaFoldDB" id="A0AAE9Z8K5"/>
<proteinExistence type="predicted"/>
<gene>
    <name evidence="5" type="ORF">SG34_014865</name>
</gene>
<dbReference type="Proteomes" id="UP000032352">
    <property type="component" value="Chromosome"/>
</dbReference>
<dbReference type="Pfam" id="PF00149">
    <property type="entry name" value="Metallophos"/>
    <property type="match status" value="1"/>
</dbReference>
<feature type="domain" description="Calcineurin-like phosphoesterase" evidence="3">
    <location>
        <begin position="43"/>
        <end position="261"/>
    </location>
</feature>
<dbReference type="InterPro" id="IPR008334">
    <property type="entry name" value="5'-Nucleotdase_C"/>
</dbReference>
<dbReference type="GO" id="GO:0016787">
    <property type="term" value="F:hydrolase activity"/>
    <property type="evidence" value="ECO:0007669"/>
    <property type="project" value="InterPro"/>
</dbReference>
<evidence type="ECO:0000256" key="2">
    <source>
        <dbReference type="SAM" id="SignalP"/>
    </source>
</evidence>
<dbReference type="SUPFAM" id="SSF56300">
    <property type="entry name" value="Metallo-dependent phosphatases"/>
    <property type="match status" value="1"/>
</dbReference>
<dbReference type="RefSeq" id="WP_161797964.1">
    <property type="nucleotide sequence ID" value="NZ_CP059733.1"/>
</dbReference>
<dbReference type="Gene3D" id="3.60.21.10">
    <property type="match status" value="1"/>
</dbReference>
<reference evidence="5 6" key="2">
    <citation type="journal article" date="2022" name="Mar. Drugs">
        <title>Bioassay-Guided Fractionation Leads to the Detection of Cholic Acid Generated by the Rare Thalassomonas sp.</title>
        <authorList>
            <person name="Pheiffer F."/>
            <person name="Schneider Y.K."/>
            <person name="Hansen E.H."/>
            <person name="Andersen J.H."/>
            <person name="Isaksson J."/>
            <person name="Busche T."/>
            <person name="R C."/>
            <person name="Kalinowski J."/>
            <person name="Zyl L.V."/>
            <person name="Trindade M."/>
        </authorList>
    </citation>
    <scope>NUCLEOTIDE SEQUENCE [LARGE SCALE GENOMIC DNA]</scope>
    <source>
        <strain evidence="5 6">XOM25</strain>
    </source>
</reference>
<evidence type="ECO:0000259" key="3">
    <source>
        <dbReference type="Pfam" id="PF00149"/>
    </source>
</evidence>
<sequence>MAKKTWLKLTLLASVLTLGACSNLTEKIESSQSRPGQEKREFTILAVNDIYNIEGTDAGKSGGMARLRTLREQLSTGNENVLLLHAGDFLFPSSMSSQYKGEQMIDLMNQLDGENSGFDERFYVTFGNHEFDKSTKKYGSMLAKRIEESDFYWLGSNVVLNESATSPALGFNKSLIKNDLITINGVKVGLFSVTTDMAIPEYAAIDNNYLTVARENIKALKEQGAEVIIALTHLRISEDAELLKQLGENGPDVIFGGHEHNRQHICVAISNKAKPCVIKADADLRSATVAKVTVSSQGAVNISHRYSIVDDSTIAADETVAKRTEGWIKRYEKEYCDKHQQEESCLLKVIGKTDVDLIAEELEIRRYETNLGAAVADIMVSAFDDIPLDRKVQIGLINSGSLRLNQNIPAGSELNNWYINGIFQYPVSVRLIELSGKQLRQAISHSIEDWTGNGWWLQSSGLAFRHDVKNGSFSDLSLIDDAGNITLVKDDDVIVAAVSDYIADPRNGDQDGYTMFNLDREIVYGKELIDLKTTVTNVIKGKWAKGEAISPALPGRVCSSDRISLPCVLDK</sequence>
<evidence type="ECO:0000256" key="1">
    <source>
        <dbReference type="ARBA" id="ARBA00022729"/>
    </source>
</evidence>
<feature type="signal peptide" evidence="2">
    <location>
        <begin position="1"/>
        <end position="20"/>
    </location>
</feature>
<dbReference type="InterPro" id="IPR006179">
    <property type="entry name" value="5_nucleotidase/apyrase"/>
</dbReference>
<dbReference type="PANTHER" id="PTHR11575:SF48">
    <property type="entry name" value="5'-NUCLEOTIDASE"/>
    <property type="match status" value="1"/>
</dbReference>
<dbReference type="EMBL" id="CP059733">
    <property type="protein sequence ID" value="WDE08060.1"/>
    <property type="molecule type" value="Genomic_DNA"/>
</dbReference>